<keyword evidence="1" id="KW-0472">Membrane</keyword>
<proteinExistence type="predicted"/>
<evidence type="ECO:0000256" key="1">
    <source>
        <dbReference type="SAM" id="Phobius"/>
    </source>
</evidence>
<name>A0ABV7ZGF3_9HELI</name>
<reference evidence="3" key="1">
    <citation type="journal article" date="2019" name="Int. J. Syst. Evol. Microbiol.">
        <title>The Global Catalogue of Microorganisms (GCM) 10K type strain sequencing project: providing services to taxonomists for standard genome sequencing and annotation.</title>
        <authorList>
            <consortium name="The Broad Institute Genomics Platform"/>
            <consortium name="The Broad Institute Genome Sequencing Center for Infectious Disease"/>
            <person name="Wu L."/>
            <person name="Ma J."/>
        </authorList>
    </citation>
    <scope>NUCLEOTIDE SEQUENCE [LARGE SCALE GENOMIC DNA]</scope>
    <source>
        <strain evidence="3">CCUG 53816</strain>
    </source>
</reference>
<evidence type="ECO:0000313" key="2">
    <source>
        <dbReference type="EMBL" id="MFC3847235.1"/>
    </source>
</evidence>
<dbReference type="RefSeq" id="WP_104753037.1">
    <property type="nucleotide sequence ID" value="NZ_FZMF01000081.1"/>
</dbReference>
<protein>
    <submittedName>
        <fullName evidence="2">Uncharacterized protein</fullName>
    </submittedName>
</protein>
<gene>
    <name evidence="2" type="ORF">ACFOPX_01625</name>
</gene>
<feature type="transmembrane region" description="Helical" evidence="1">
    <location>
        <begin position="6"/>
        <end position="25"/>
    </location>
</feature>
<organism evidence="2 3">
    <name type="scientific">Helicobacter baculiformis</name>
    <dbReference type="NCBI Taxonomy" id="427351"/>
    <lineage>
        <taxon>Bacteria</taxon>
        <taxon>Pseudomonadati</taxon>
        <taxon>Campylobacterota</taxon>
        <taxon>Epsilonproteobacteria</taxon>
        <taxon>Campylobacterales</taxon>
        <taxon>Helicobacteraceae</taxon>
        <taxon>Helicobacter</taxon>
    </lineage>
</organism>
<comment type="caution">
    <text evidence="2">The sequence shown here is derived from an EMBL/GenBank/DDBJ whole genome shotgun (WGS) entry which is preliminary data.</text>
</comment>
<evidence type="ECO:0000313" key="3">
    <source>
        <dbReference type="Proteomes" id="UP001595783"/>
    </source>
</evidence>
<keyword evidence="3" id="KW-1185">Reference proteome</keyword>
<keyword evidence="1" id="KW-1133">Transmembrane helix</keyword>
<dbReference type="Proteomes" id="UP001595783">
    <property type="component" value="Unassembled WGS sequence"/>
</dbReference>
<accession>A0ABV7ZGF3</accession>
<sequence length="62" mass="7537">MHALKVFLSFLCFFLILCSWWAFWFRNDPHSPSYKAWQESLQDLDPTYAPTGARSRKEERYF</sequence>
<keyword evidence="1" id="KW-0812">Transmembrane</keyword>
<dbReference type="EMBL" id="JBHRZO010000006">
    <property type="protein sequence ID" value="MFC3847235.1"/>
    <property type="molecule type" value="Genomic_DNA"/>
</dbReference>